<dbReference type="Proteomes" id="UP000228781">
    <property type="component" value="Unassembled WGS sequence"/>
</dbReference>
<evidence type="ECO:0000313" key="2">
    <source>
        <dbReference type="Proteomes" id="UP000228781"/>
    </source>
</evidence>
<reference evidence="2" key="1">
    <citation type="submission" date="2017-09" db="EMBL/GenBank/DDBJ databases">
        <title>Depth-based differentiation of microbial function through sediment-hosted aquifers and enrichment of novel symbionts in the deep terrestrial subsurface.</title>
        <authorList>
            <person name="Probst A.J."/>
            <person name="Ladd B."/>
            <person name="Jarett J.K."/>
            <person name="Geller-Mcgrath D.E."/>
            <person name="Sieber C.M.K."/>
            <person name="Emerson J.B."/>
            <person name="Anantharaman K."/>
            <person name="Thomas B.C."/>
            <person name="Malmstrom R."/>
            <person name="Stieglmeier M."/>
            <person name="Klingl A."/>
            <person name="Woyke T."/>
            <person name="Ryan C.M."/>
            <person name="Banfield J.F."/>
        </authorList>
    </citation>
    <scope>NUCLEOTIDE SEQUENCE [LARGE SCALE GENOMIC DNA]</scope>
</reference>
<proteinExistence type="predicted"/>
<evidence type="ECO:0000313" key="1">
    <source>
        <dbReference type="EMBL" id="PJC22557.1"/>
    </source>
</evidence>
<organism evidence="1 2">
    <name type="scientific">candidate division WWE3 bacterium CG_4_9_14_0_2_um_filter_48_10</name>
    <dbReference type="NCBI Taxonomy" id="1975078"/>
    <lineage>
        <taxon>Bacteria</taxon>
        <taxon>Katanobacteria</taxon>
    </lineage>
</organism>
<protein>
    <submittedName>
        <fullName evidence="1">Uncharacterized protein</fullName>
    </submittedName>
</protein>
<sequence length="110" mass="11999">MSLFVSGDKEFIRQNFAQVVQRRLSELGMSLVDLSKKTDLAEAALRGEVEITLPELQCVVDVLWPGKESSEVDELWPSDSTGRIGTGRLIVAAAELGVSLPQMLRGDTPV</sequence>
<dbReference type="AlphaFoldDB" id="A0A2M8EIQ1"/>
<dbReference type="EMBL" id="PFSK01000032">
    <property type="protein sequence ID" value="PJC22557.1"/>
    <property type="molecule type" value="Genomic_DNA"/>
</dbReference>
<comment type="caution">
    <text evidence="1">The sequence shown here is derived from an EMBL/GenBank/DDBJ whole genome shotgun (WGS) entry which is preliminary data.</text>
</comment>
<gene>
    <name evidence="1" type="ORF">CO059_02290</name>
</gene>
<accession>A0A2M8EIQ1</accession>
<name>A0A2M8EIQ1_UNCKA</name>